<protein>
    <submittedName>
        <fullName evidence="1">Uncharacterized protein</fullName>
    </submittedName>
</protein>
<dbReference type="AlphaFoldDB" id="A0A3B1DIF0"/>
<accession>A0A3B1DIF0</accession>
<reference evidence="1" key="1">
    <citation type="submission" date="2018-06" db="EMBL/GenBank/DDBJ databases">
        <authorList>
            <person name="Zhirakovskaya E."/>
        </authorList>
    </citation>
    <scope>NUCLEOTIDE SEQUENCE</scope>
</reference>
<evidence type="ECO:0000313" key="1">
    <source>
        <dbReference type="EMBL" id="VAX38701.1"/>
    </source>
</evidence>
<name>A0A3B1DIF0_9ZZZZ</name>
<dbReference type="EMBL" id="UOGL01000247">
    <property type="protein sequence ID" value="VAX38701.1"/>
    <property type="molecule type" value="Genomic_DNA"/>
</dbReference>
<evidence type="ECO:0000313" key="3">
    <source>
        <dbReference type="EMBL" id="VAX41553.1"/>
    </source>
</evidence>
<proteinExistence type="predicted"/>
<dbReference type="EMBL" id="UOGL01000541">
    <property type="protein sequence ID" value="VAX41420.1"/>
    <property type="molecule type" value="Genomic_DNA"/>
</dbReference>
<sequence>MVLVLPGFVTILSHNESAIFSSPPFLGRGQFSFYQQGGSKRGMLIQLSFAIELAKTKV</sequence>
<evidence type="ECO:0000313" key="2">
    <source>
        <dbReference type="EMBL" id="VAX41420.1"/>
    </source>
</evidence>
<dbReference type="EMBL" id="UOGL01000560">
    <property type="protein sequence ID" value="VAX41553.1"/>
    <property type="molecule type" value="Genomic_DNA"/>
</dbReference>
<organism evidence="1">
    <name type="scientific">hydrothermal vent metagenome</name>
    <dbReference type="NCBI Taxonomy" id="652676"/>
    <lineage>
        <taxon>unclassified sequences</taxon>
        <taxon>metagenomes</taxon>
        <taxon>ecological metagenomes</taxon>
    </lineage>
</organism>
<gene>
    <name evidence="3" type="ORF">MNBD_PLANCTO02-1829</name>
    <name evidence="2" type="ORF">MNBD_PLANCTO02-2866</name>
    <name evidence="1" type="ORF">MNBD_PLANCTO02-3166</name>
</gene>